<dbReference type="EMBL" id="CP158255">
    <property type="protein sequence ID" value="XDJ49014.1"/>
    <property type="molecule type" value="Genomic_DNA"/>
</dbReference>
<dbReference type="Gene3D" id="2.40.50.320">
    <property type="entry name" value="Copper binding periplasmic protein CusF"/>
    <property type="match status" value="1"/>
</dbReference>
<reference evidence="3" key="1">
    <citation type="submission" date="2024-05" db="EMBL/GenBank/DDBJ databases">
        <authorList>
            <person name="Luo Y.-C."/>
            <person name="Nicholds J."/>
            <person name="Mortimer T."/>
            <person name="Maboni G."/>
        </authorList>
    </citation>
    <scope>NUCLEOTIDE SEQUENCE</scope>
    <source>
        <strain evidence="5">141555</strain>
        <strain evidence="4">144863</strain>
        <strain evidence="3">151108</strain>
        <strain evidence="2">151836</strain>
        <strain evidence="1">153920</strain>
    </source>
</reference>
<name>A0AB39D4M7_9BURK</name>
<protein>
    <submittedName>
        <fullName evidence="3">Copper-binding protein</fullName>
    </submittedName>
</protein>
<evidence type="ECO:0000313" key="5">
    <source>
        <dbReference type="EMBL" id="XDJ80648.1"/>
    </source>
</evidence>
<proteinExistence type="predicted"/>
<dbReference type="InterPro" id="IPR042230">
    <property type="entry name" value="CusF_sf"/>
</dbReference>
<evidence type="ECO:0000313" key="4">
    <source>
        <dbReference type="EMBL" id="XDJ69712.1"/>
    </source>
</evidence>
<dbReference type="EMBL" id="CP158254">
    <property type="protein sequence ID" value="XDJ47679.1"/>
    <property type="molecule type" value="Genomic_DNA"/>
</dbReference>
<evidence type="ECO:0000313" key="3">
    <source>
        <dbReference type="EMBL" id="XDJ49014.1"/>
    </source>
</evidence>
<evidence type="ECO:0000313" key="1">
    <source>
        <dbReference type="EMBL" id="XDJ42552.1"/>
    </source>
</evidence>
<dbReference type="AlphaFoldDB" id="A0AB39D4M7"/>
<dbReference type="Pfam" id="PF11604">
    <property type="entry name" value="CusF_Ec"/>
    <property type="match status" value="1"/>
</dbReference>
<sequence length="122" mass="12726">MHFRAQQVRHPMRFGALILAGGMLAAPAVPPLAAVGAWALPGAALAAAPVQARASGEVVRVDAAAGKIAIRHGAIPKLDLPAMTLVYRVDPSRLVGIAVGDRVDFTAERAGGQYRLVELEKD</sequence>
<dbReference type="EMBL" id="CP158262">
    <property type="protein sequence ID" value="XDJ69712.1"/>
    <property type="molecule type" value="Genomic_DNA"/>
</dbReference>
<evidence type="ECO:0000313" key="2">
    <source>
        <dbReference type="EMBL" id="XDJ47679.1"/>
    </source>
</evidence>
<dbReference type="InterPro" id="IPR021647">
    <property type="entry name" value="CusF_Ec"/>
</dbReference>
<organism evidence="3">
    <name type="scientific">Castellaniella ginsengisoli</name>
    <dbReference type="NCBI Taxonomy" id="546114"/>
    <lineage>
        <taxon>Bacteria</taxon>
        <taxon>Pseudomonadati</taxon>
        <taxon>Pseudomonadota</taxon>
        <taxon>Betaproteobacteria</taxon>
        <taxon>Burkholderiales</taxon>
        <taxon>Alcaligenaceae</taxon>
        <taxon>Castellaniella</taxon>
    </lineage>
</organism>
<accession>A0AB39D4M7</accession>
<dbReference type="EMBL" id="CP158252">
    <property type="protein sequence ID" value="XDJ42552.1"/>
    <property type="molecule type" value="Genomic_DNA"/>
</dbReference>
<dbReference type="EMBL" id="CP158267">
    <property type="protein sequence ID" value="XDJ80648.1"/>
    <property type="molecule type" value="Genomic_DNA"/>
</dbReference>
<gene>
    <name evidence="4" type="ORF">ABRY94_02620</name>
    <name evidence="1" type="ORF">ABRY99_02965</name>
    <name evidence="2" type="ORF">ABRZ04_00990</name>
    <name evidence="5" type="ORF">ABRZ07_03850</name>
    <name evidence="3" type="ORF">ABRZ09_07010</name>
</gene>